<reference evidence="2 3" key="1">
    <citation type="submission" date="2012-09" db="EMBL/GenBank/DDBJ databases">
        <title>Genome Sequence of alkane-degrading Bacterium Alcanivorax sp. 19-m-6.</title>
        <authorList>
            <person name="Lai Q."/>
            <person name="Shao Z."/>
        </authorList>
    </citation>
    <scope>NUCLEOTIDE SEQUENCE [LARGE SCALE GENOMIC DNA]</scope>
    <source>
        <strain evidence="2 3">19-m-6</strain>
    </source>
</reference>
<evidence type="ECO:0008006" key="4">
    <source>
        <dbReference type="Google" id="ProtNLM"/>
    </source>
</evidence>
<dbReference type="PROSITE" id="PS51257">
    <property type="entry name" value="PROKAR_LIPOPROTEIN"/>
    <property type="match status" value="1"/>
</dbReference>
<dbReference type="EMBL" id="ARXV01000024">
    <property type="protein sequence ID" value="KGD61702.1"/>
    <property type="molecule type" value="Genomic_DNA"/>
</dbReference>
<evidence type="ECO:0000313" key="3">
    <source>
        <dbReference type="Proteomes" id="UP000029444"/>
    </source>
</evidence>
<name>A0A095SB20_9GAMM</name>
<dbReference type="OrthoDB" id="6190737at2"/>
<protein>
    <recommendedName>
        <fullName evidence="4">Lipoprotein</fullName>
    </recommendedName>
</protein>
<dbReference type="PATRIC" id="fig|1177154.3.peg.3714"/>
<evidence type="ECO:0000313" key="2">
    <source>
        <dbReference type="EMBL" id="KGD61702.1"/>
    </source>
</evidence>
<sequence length="284" mass="31010">MKKLLTLATLLTTASLFGCASTSTAPVTYMENHSEAYNIAHAGGLVSDIQDTKVPADKVGSITESMLKVGFVGAGYVNPQLGMTNWQTAGVNLLDEMLQPDSHGARNSLMAWMPLSEAGSTEDAQTRLLSHVKVSIAAAMDEVGASYETIFDKDGKLVIQFIKSEWNCPEYVSGKTELDDLCRVRAQIFEPRKAASPAFIAGTQEQRYIFSSGHGRKYQSLNLLISDNSTVPEDEVYATISKNLPEWTYLYFAPGKVSMDNGETIDFPYILNNGEAKVFVIPEA</sequence>
<dbReference type="RefSeq" id="WP_035235290.1">
    <property type="nucleotide sequence ID" value="NZ_ARXV01000024.1"/>
</dbReference>
<comment type="caution">
    <text evidence="2">The sequence shown here is derived from an EMBL/GenBank/DDBJ whole genome shotgun (WGS) entry which is preliminary data.</text>
</comment>
<keyword evidence="1" id="KW-0732">Signal</keyword>
<dbReference type="AlphaFoldDB" id="A0A095SB20"/>
<gene>
    <name evidence="2" type="ORF">Y5S_03710</name>
</gene>
<dbReference type="Proteomes" id="UP000029444">
    <property type="component" value="Unassembled WGS sequence"/>
</dbReference>
<accession>A0A095SB20</accession>
<keyword evidence="3" id="KW-1185">Reference proteome</keyword>
<feature type="signal peptide" evidence="1">
    <location>
        <begin position="1"/>
        <end position="20"/>
    </location>
</feature>
<dbReference type="eggNOG" id="ENOG5032U4K">
    <property type="taxonomic scope" value="Bacteria"/>
</dbReference>
<feature type="chain" id="PRO_5001917505" description="Lipoprotein" evidence="1">
    <location>
        <begin position="21"/>
        <end position="284"/>
    </location>
</feature>
<organism evidence="2 3">
    <name type="scientific">Alcanivorax nanhaiticus</name>
    <dbReference type="NCBI Taxonomy" id="1177154"/>
    <lineage>
        <taxon>Bacteria</taxon>
        <taxon>Pseudomonadati</taxon>
        <taxon>Pseudomonadota</taxon>
        <taxon>Gammaproteobacteria</taxon>
        <taxon>Oceanospirillales</taxon>
        <taxon>Alcanivoracaceae</taxon>
        <taxon>Alcanivorax</taxon>
    </lineage>
</organism>
<evidence type="ECO:0000256" key="1">
    <source>
        <dbReference type="SAM" id="SignalP"/>
    </source>
</evidence>
<proteinExistence type="predicted"/>